<evidence type="ECO:0000256" key="6">
    <source>
        <dbReference type="ARBA" id="ARBA00024695"/>
    </source>
</evidence>
<dbReference type="Pfam" id="PF04147">
    <property type="entry name" value="Nop14"/>
    <property type="match status" value="1"/>
</dbReference>
<dbReference type="GO" id="GO:0030490">
    <property type="term" value="P:maturation of SSU-rRNA"/>
    <property type="evidence" value="ECO:0007669"/>
    <property type="project" value="TreeGrafter"/>
</dbReference>
<evidence type="ECO:0000313" key="8">
    <source>
        <dbReference type="Ensembl" id="ENSCSAVP00000002640.1"/>
    </source>
</evidence>
<reference evidence="8" key="3">
    <citation type="submission" date="2025-09" db="UniProtKB">
        <authorList>
            <consortium name="Ensembl"/>
        </authorList>
    </citation>
    <scope>IDENTIFICATION</scope>
</reference>
<dbReference type="PANTHER" id="PTHR23183:SF0">
    <property type="entry name" value="NUCLEOLAR PROTEIN 14"/>
    <property type="match status" value="1"/>
</dbReference>
<evidence type="ECO:0000256" key="1">
    <source>
        <dbReference type="ARBA" id="ARBA00004604"/>
    </source>
</evidence>
<comment type="function">
    <text evidence="6">Involved in nucleolar processing of pre-18S ribosomal RNA. Has a role in the nuclear export of 40S pre-ribosomal subunit to the cytoplasm.</text>
</comment>
<dbReference type="GO" id="GO:0032040">
    <property type="term" value="C:small-subunit processome"/>
    <property type="evidence" value="ECO:0007669"/>
    <property type="project" value="InterPro"/>
</dbReference>
<evidence type="ECO:0000313" key="9">
    <source>
        <dbReference type="Proteomes" id="UP000007875"/>
    </source>
</evidence>
<sequence length="373" mass="42752">VKNNPFEIKINKQKHTILGRKTKNDRGLPGVSRSKANKKRKETLLTEYSHRNKTNQFRDARIGVNDEQMSVEEKMLHRFSLERKKKHEKMAQFNLNDDEELTHLGRSLSTMNKFDDFEESDNEDGPGGTISEYVENAHFGGGIFTKKTSETNNDEMNKTRKEVIEDIIAKSKLAKYEKKAAKEKSDELRDKLDDAWGDFQKLIKPSVRTSNDKESAREKSGPDDYDLAVKQMLFDRKATPSEKQKTEEQLREEQQALLRKQEEERLSRMQMAEGDGKKQRKHQSADALEDDFALLNDEDAIDEEEDLPEDQVESELGDLGIVDDGEDSEEENDADQSDEFLDIDSGNEEDVGSLEDQPDAVQDSPEEDDGKNE</sequence>
<keyword evidence="9" id="KW-1185">Reference proteome</keyword>
<dbReference type="InterPro" id="IPR007276">
    <property type="entry name" value="Nop14"/>
</dbReference>
<evidence type="ECO:0000256" key="7">
    <source>
        <dbReference type="SAM" id="MobiDB-lite"/>
    </source>
</evidence>
<feature type="region of interest" description="Disordered" evidence="7">
    <location>
        <begin position="14"/>
        <end position="40"/>
    </location>
</feature>
<dbReference type="GO" id="GO:0030692">
    <property type="term" value="C:Noc4p-Nop14p complex"/>
    <property type="evidence" value="ECO:0007669"/>
    <property type="project" value="TreeGrafter"/>
</dbReference>
<feature type="compositionally biased region" description="Basic and acidic residues" evidence="7">
    <location>
        <begin position="233"/>
        <end position="267"/>
    </location>
</feature>
<protein>
    <recommendedName>
        <fullName evidence="10">Nucleolar protein 14</fullName>
    </recommendedName>
</protein>
<organism evidence="8 9">
    <name type="scientific">Ciona savignyi</name>
    <name type="common">Pacific transparent sea squirt</name>
    <dbReference type="NCBI Taxonomy" id="51511"/>
    <lineage>
        <taxon>Eukaryota</taxon>
        <taxon>Metazoa</taxon>
        <taxon>Chordata</taxon>
        <taxon>Tunicata</taxon>
        <taxon>Ascidiacea</taxon>
        <taxon>Phlebobranchia</taxon>
        <taxon>Cionidae</taxon>
        <taxon>Ciona</taxon>
    </lineage>
</organism>
<keyword evidence="3" id="KW-0690">Ribosome biogenesis</keyword>
<feature type="compositionally biased region" description="Acidic residues" evidence="7">
    <location>
        <begin position="287"/>
        <end position="373"/>
    </location>
</feature>
<evidence type="ECO:0000256" key="2">
    <source>
        <dbReference type="ARBA" id="ARBA00007466"/>
    </source>
</evidence>
<evidence type="ECO:0000256" key="4">
    <source>
        <dbReference type="ARBA" id="ARBA00022552"/>
    </source>
</evidence>
<feature type="region of interest" description="Disordered" evidence="7">
    <location>
        <begin position="203"/>
        <end position="373"/>
    </location>
</feature>
<reference evidence="8" key="2">
    <citation type="submission" date="2025-08" db="UniProtKB">
        <authorList>
            <consortium name="Ensembl"/>
        </authorList>
    </citation>
    <scope>IDENTIFICATION</scope>
</reference>
<comment type="similarity">
    <text evidence="2">Belongs to the NOP14 family.</text>
</comment>
<evidence type="ECO:0008006" key="10">
    <source>
        <dbReference type="Google" id="ProtNLM"/>
    </source>
</evidence>
<feature type="compositionally biased region" description="Basic residues" evidence="7">
    <location>
        <begin position="14"/>
        <end position="23"/>
    </location>
</feature>
<feature type="compositionally biased region" description="Basic and acidic residues" evidence="7">
    <location>
        <begin position="210"/>
        <end position="222"/>
    </location>
</feature>
<comment type="subcellular location">
    <subcellularLocation>
        <location evidence="1">Nucleus</location>
        <location evidence="1">Nucleolus</location>
    </subcellularLocation>
</comment>
<name>H2YBE2_CIOSA</name>
<reference evidence="9" key="1">
    <citation type="submission" date="2003-08" db="EMBL/GenBank/DDBJ databases">
        <authorList>
            <person name="Birren B."/>
            <person name="Nusbaum C."/>
            <person name="Abebe A."/>
            <person name="Abouelleil A."/>
            <person name="Adekoya E."/>
            <person name="Ait-zahra M."/>
            <person name="Allen N."/>
            <person name="Allen T."/>
            <person name="An P."/>
            <person name="Anderson M."/>
            <person name="Anderson S."/>
            <person name="Arachchi H."/>
            <person name="Armbruster J."/>
            <person name="Bachantsang P."/>
            <person name="Baldwin J."/>
            <person name="Barry A."/>
            <person name="Bayul T."/>
            <person name="Blitshsteyn B."/>
            <person name="Bloom T."/>
            <person name="Blye J."/>
            <person name="Boguslavskiy L."/>
            <person name="Borowsky M."/>
            <person name="Boukhgalter B."/>
            <person name="Brunache A."/>
            <person name="Butler J."/>
            <person name="Calixte N."/>
            <person name="Calvo S."/>
            <person name="Camarata J."/>
            <person name="Campo K."/>
            <person name="Chang J."/>
            <person name="Cheshatsang Y."/>
            <person name="Citroen M."/>
            <person name="Collymore A."/>
            <person name="Considine T."/>
            <person name="Cook A."/>
            <person name="Cooke P."/>
            <person name="Corum B."/>
            <person name="Cuomo C."/>
            <person name="David R."/>
            <person name="Dawoe T."/>
            <person name="Degray S."/>
            <person name="Dodge S."/>
            <person name="Dooley K."/>
            <person name="Dorje P."/>
            <person name="Dorjee K."/>
            <person name="Dorris L."/>
            <person name="Duffey N."/>
            <person name="Dupes A."/>
            <person name="Elkins T."/>
            <person name="Engels R."/>
            <person name="Erickson J."/>
            <person name="Farina A."/>
            <person name="Faro S."/>
            <person name="Ferreira P."/>
            <person name="Fischer H."/>
            <person name="Fitzgerald M."/>
            <person name="Foley K."/>
            <person name="Gage D."/>
            <person name="Galagan J."/>
            <person name="Gearin G."/>
            <person name="Gnerre S."/>
            <person name="Gnirke A."/>
            <person name="Goyette A."/>
            <person name="Graham J."/>
            <person name="Grandbois E."/>
            <person name="Gyaltsen K."/>
            <person name="Hafez N."/>
            <person name="Hagopian D."/>
            <person name="Hagos B."/>
            <person name="Hall J."/>
            <person name="Hatcher B."/>
            <person name="Heller A."/>
            <person name="Higgins H."/>
            <person name="Honan T."/>
            <person name="Horn A."/>
            <person name="Houde N."/>
            <person name="Hughes L."/>
            <person name="Hulme W."/>
            <person name="Husby E."/>
            <person name="Iliev I."/>
            <person name="Jaffe D."/>
            <person name="Jones C."/>
            <person name="Kamal M."/>
            <person name="Kamat A."/>
            <person name="Kamvysselis M."/>
            <person name="Karlsson E."/>
            <person name="Kells C."/>
            <person name="Kieu A."/>
            <person name="Kisner P."/>
            <person name="Kodira C."/>
            <person name="Kulbokas E."/>
            <person name="Labutti K."/>
            <person name="Lama D."/>
            <person name="Landers T."/>
            <person name="Leger J."/>
            <person name="Levine S."/>
            <person name="Lewis D."/>
            <person name="Lewis T."/>
            <person name="Lindblad-toh K."/>
            <person name="Liu X."/>
            <person name="Lokyitsang T."/>
            <person name="Lokyitsang Y."/>
            <person name="Lucien O."/>
            <person name="Lui A."/>
            <person name="Ma L.J."/>
            <person name="Mabbitt R."/>
            <person name="Macdonald J."/>
            <person name="Maclean C."/>
            <person name="Major J."/>
            <person name="Manning J."/>
            <person name="Marabella R."/>
            <person name="Maru K."/>
            <person name="Matthews C."/>
            <person name="Mauceli E."/>
            <person name="Mccarthy M."/>
            <person name="Mcdonough S."/>
            <person name="Mcghee T."/>
            <person name="Meldrim J."/>
            <person name="Meneus L."/>
            <person name="Mesirov J."/>
            <person name="Mihalev A."/>
            <person name="Mihova T."/>
            <person name="Mikkelsen T."/>
            <person name="Mlenga V."/>
            <person name="Moru K."/>
            <person name="Mozes J."/>
            <person name="Mulrain L."/>
            <person name="Munson G."/>
            <person name="Naylor J."/>
            <person name="Newes C."/>
            <person name="Nguyen C."/>
            <person name="Nguyen N."/>
            <person name="Nguyen T."/>
            <person name="Nicol R."/>
            <person name="Nielsen C."/>
            <person name="Nizzari M."/>
            <person name="Norbu C."/>
            <person name="Norbu N."/>
            <person name="O'donnell P."/>
            <person name="Okoawo O."/>
            <person name="O'leary S."/>
            <person name="Omotosho B."/>
            <person name="O'neill K."/>
            <person name="Osman S."/>
            <person name="Parker S."/>
            <person name="Perrin D."/>
            <person name="Phunkhang P."/>
            <person name="Piqani B."/>
            <person name="Purcell S."/>
            <person name="Rachupka T."/>
            <person name="Ramasamy U."/>
            <person name="Rameau R."/>
            <person name="Ray V."/>
            <person name="Raymond C."/>
            <person name="Retta R."/>
            <person name="Richardson S."/>
            <person name="Rise C."/>
            <person name="Rodriguez J."/>
            <person name="Rogers J."/>
            <person name="Rogov P."/>
            <person name="Rutman M."/>
            <person name="Schupbach R."/>
            <person name="Seaman C."/>
            <person name="Settipalli S."/>
            <person name="Sharpe T."/>
            <person name="Sheridan J."/>
            <person name="Sherpa N."/>
            <person name="Shi J."/>
            <person name="Smirnov S."/>
            <person name="Smith C."/>
            <person name="Sougnez C."/>
            <person name="Spencer B."/>
            <person name="Stalker J."/>
            <person name="Stange-thomann N."/>
            <person name="Stavropoulos S."/>
            <person name="Stetson K."/>
            <person name="Stone C."/>
            <person name="Stone S."/>
            <person name="Stubbs M."/>
            <person name="Talamas J."/>
            <person name="Tchuinga P."/>
            <person name="Tenzing P."/>
            <person name="Tesfaye S."/>
            <person name="Theodore J."/>
            <person name="Thoulutsang Y."/>
            <person name="Topham K."/>
            <person name="Towey S."/>
            <person name="Tsamla T."/>
            <person name="Tsomo N."/>
            <person name="Vallee D."/>
            <person name="Vassiliev H."/>
            <person name="Venkataraman V."/>
            <person name="Vinson J."/>
            <person name="Vo A."/>
            <person name="Wade C."/>
            <person name="Wang S."/>
            <person name="Wangchuk T."/>
            <person name="Wangdi T."/>
            <person name="Whittaker C."/>
            <person name="Wilkinson J."/>
            <person name="Wu Y."/>
            <person name="Wyman D."/>
            <person name="Yadav S."/>
            <person name="Yang S."/>
            <person name="Yang X."/>
            <person name="Yeager S."/>
            <person name="Yee E."/>
            <person name="Young G."/>
            <person name="Zainoun J."/>
            <person name="Zembeck L."/>
            <person name="Zimmer A."/>
            <person name="Zody M."/>
            <person name="Lander E."/>
        </authorList>
    </citation>
    <scope>NUCLEOTIDE SEQUENCE [LARGE SCALE GENOMIC DNA]</scope>
</reference>
<dbReference type="GeneTree" id="ENSGT00390000017459"/>
<dbReference type="PANTHER" id="PTHR23183">
    <property type="entry name" value="NOP14"/>
    <property type="match status" value="1"/>
</dbReference>
<keyword evidence="5" id="KW-0539">Nucleus</keyword>
<proteinExistence type="inferred from homology"/>
<accession>H2YBE2</accession>
<dbReference type="AlphaFoldDB" id="H2YBE2"/>
<keyword evidence="4" id="KW-0698">rRNA processing</keyword>
<dbReference type="Ensembl" id="ENSCSAVT00000002681.1">
    <property type="protein sequence ID" value="ENSCSAVP00000002640.1"/>
    <property type="gene ID" value="ENSCSAVG00000001561.1"/>
</dbReference>
<evidence type="ECO:0000256" key="3">
    <source>
        <dbReference type="ARBA" id="ARBA00022517"/>
    </source>
</evidence>
<evidence type="ECO:0000256" key="5">
    <source>
        <dbReference type="ARBA" id="ARBA00023242"/>
    </source>
</evidence>
<dbReference type="Proteomes" id="UP000007875">
    <property type="component" value="Unassembled WGS sequence"/>
</dbReference>
<dbReference type="HOGENOM" id="CLU_743017_0_0_1"/>